<dbReference type="GO" id="GO:0008757">
    <property type="term" value="F:S-adenosylmethionine-dependent methyltransferase activity"/>
    <property type="evidence" value="ECO:0007669"/>
    <property type="project" value="TreeGrafter"/>
</dbReference>
<evidence type="ECO:0000256" key="2">
    <source>
        <dbReference type="ARBA" id="ARBA00022679"/>
    </source>
</evidence>
<reference evidence="5 6" key="1">
    <citation type="journal article" date="2024" name="Plant J.">
        <title>Genome sequences and population genomics reveal climatic adaptation and genomic divergence between two closely related sweetgum species.</title>
        <authorList>
            <person name="Xu W.Q."/>
            <person name="Ren C.Q."/>
            <person name="Zhang X.Y."/>
            <person name="Comes H.P."/>
            <person name="Liu X.H."/>
            <person name="Li Y.G."/>
            <person name="Kettle C.J."/>
            <person name="Jalonen R."/>
            <person name="Gaisberger H."/>
            <person name="Ma Y.Z."/>
            <person name="Qiu Y.X."/>
        </authorList>
    </citation>
    <scope>NUCLEOTIDE SEQUENCE [LARGE SCALE GENOMIC DNA]</scope>
    <source>
        <strain evidence="5">Hangzhou</strain>
    </source>
</reference>
<protein>
    <recommendedName>
        <fullName evidence="7">Caffeoyl-CoA O-methyltransferase</fullName>
    </recommendedName>
</protein>
<keyword evidence="3" id="KW-0949">S-adenosyl-L-methionine</keyword>
<sequence>MIIEELVILCIQKITTLLFSIAKWASSPDAGQLMAMLLKLLNAKKTIEVGVFTGCLLLLTALSIPDDGKIIAIDDNREAYEIGLLVIQKAGVQHKIDFIESQALPVLDKLLEDHENEGSFDFAFVDADKETYINYHERLMKVLKVGGVVVCDNTLRRGMVALPESAVPEGRKQDRQLILVLKFHTFHWVMGSRSAGV</sequence>
<name>A0AAP0RCQ6_LIQFO</name>
<dbReference type="InterPro" id="IPR029063">
    <property type="entry name" value="SAM-dependent_MTases_sf"/>
</dbReference>
<comment type="similarity">
    <text evidence="4">Belongs to the class I-like SAM-binding methyltransferase superfamily. Cation-dependent O-methyltransferase family.</text>
</comment>
<dbReference type="EMBL" id="JBBPBK010000011">
    <property type="protein sequence ID" value="KAK9275084.1"/>
    <property type="molecule type" value="Genomic_DNA"/>
</dbReference>
<dbReference type="InterPro" id="IPR050362">
    <property type="entry name" value="Cation-dep_OMT"/>
</dbReference>
<keyword evidence="6" id="KW-1185">Reference proteome</keyword>
<keyword evidence="1" id="KW-0489">Methyltransferase</keyword>
<evidence type="ECO:0000256" key="1">
    <source>
        <dbReference type="ARBA" id="ARBA00022603"/>
    </source>
</evidence>
<proteinExistence type="inferred from homology"/>
<gene>
    <name evidence="5" type="ORF">L1049_022343</name>
</gene>
<dbReference type="GO" id="GO:0008171">
    <property type="term" value="F:O-methyltransferase activity"/>
    <property type="evidence" value="ECO:0007669"/>
    <property type="project" value="InterPro"/>
</dbReference>
<dbReference type="Gene3D" id="3.40.50.150">
    <property type="entry name" value="Vaccinia Virus protein VP39"/>
    <property type="match status" value="1"/>
</dbReference>
<dbReference type="PROSITE" id="PS51682">
    <property type="entry name" value="SAM_OMT_I"/>
    <property type="match status" value="1"/>
</dbReference>
<accession>A0AAP0RCQ6</accession>
<dbReference type="Proteomes" id="UP001415857">
    <property type="component" value="Unassembled WGS sequence"/>
</dbReference>
<evidence type="ECO:0000313" key="5">
    <source>
        <dbReference type="EMBL" id="KAK9275084.1"/>
    </source>
</evidence>
<evidence type="ECO:0000256" key="3">
    <source>
        <dbReference type="ARBA" id="ARBA00022691"/>
    </source>
</evidence>
<keyword evidence="2" id="KW-0808">Transferase</keyword>
<dbReference type="PANTHER" id="PTHR10509:SF82">
    <property type="entry name" value="CAFFEOYL-COA O-METHYLTRANSFERASE-LIKE"/>
    <property type="match status" value="1"/>
</dbReference>
<evidence type="ECO:0000256" key="4">
    <source>
        <dbReference type="ARBA" id="ARBA00023453"/>
    </source>
</evidence>
<dbReference type="GO" id="GO:0032259">
    <property type="term" value="P:methylation"/>
    <property type="evidence" value="ECO:0007669"/>
    <property type="project" value="UniProtKB-KW"/>
</dbReference>
<dbReference type="AlphaFoldDB" id="A0AAP0RCQ6"/>
<dbReference type="PANTHER" id="PTHR10509">
    <property type="entry name" value="O-METHYLTRANSFERASE-RELATED"/>
    <property type="match status" value="1"/>
</dbReference>
<comment type="caution">
    <text evidence="5">The sequence shown here is derived from an EMBL/GenBank/DDBJ whole genome shotgun (WGS) entry which is preliminary data.</text>
</comment>
<evidence type="ECO:0000313" key="6">
    <source>
        <dbReference type="Proteomes" id="UP001415857"/>
    </source>
</evidence>
<evidence type="ECO:0008006" key="7">
    <source>
        <dbReference type="Google" id="ProtNLM"/>
    </source>
</evidence>
<dbReference type="InterPro" id="IPR002935">
    <property type="entry name" value="SAM_O-MeTrfase"/>
</dbReference>
<dbReference type="Pfam" id="PF01596">
    <property type="entry name" value="Methyltransf_3"/>
    <property type="match status" value="1"/>
</dbReference>
<dbReference type="SUPFAM" id="SSF53335">
    <property type="entry name" value="S-adenosyl-L-methionine-dependent methyltransferases"/>
    <property type="match status" value="1"/>
</dbReference>
<organism evidence="5 6">
    <name type="scientific">Liquidambar formosana</name>
    <name type="common">Formosan gum</name>
    <dbReference type="NCBI Taxonomy" id="63359"/>
    <lineage>
        <taxon>Eukaryota</taxon>
        <taxon>Viridiplantae</taxon>
        <taxon>Streptophyta</taxon>
        <taxon>Embryophyta</taxon>
        <taxon>Tracheophyta</taxon>
        <taxon>Spermatophyta</taxon>
        <taxon>Magnoliopsida</taxon>
        <taxon>eudicotyledons</taxon>
        <taxon>Gunneridae</taxon>
        <taxon>Pentapetalae</taxon>
        <taxon>Saxifragales</taxon>
        <taxon>Altingiaceae</taxon>
        <taxon>Liquidambar</taxon>
    </lineage>
</organism>